<sequence length="378" mass="41546">MQPPFEPTSSISTPNPPSTRNPPPPPPSLSGPLSTVPFTAEGTAFGPCPSRPWKSHSSPSSLLEADPRRRCTSASPCRRRSAAGDLFCVTTGLRRRSRCSDHRESQPPPSPSLHCHQHRTSIPADRASERCAKYTDGSTTPMQTKAKMTKSLDRPVSMAKVFKQTHTLKENKEKFADKRSSDIWDEYIDNTAIATQQAAESGTSTPVDPDEVWRRTVSEPDAKNRIYGVGGFLASTLRTSVFATQDTSPSVTSAFPRGEEDTVDLREQVLLLNQNIHDMARQLQESEERQRAMRDELNRRPGLHDEDIEALKQQMREELRLMQEARRQMGLIGEHMRAGASSAAGGGSSSTAAAQDPPLPPSPPPAPQGDDDEDYVDP</sequence>
<feature type="compositionally biased region" description="Low complexity" evidence="1">
    <location>
        <begin position="338"/>
        <end position="356"/>
    </location>
</feature>
<feature type="compositionally biased region" description="Low complexity" evidence="1">
    <location>
        <begin position="51"/>
        <end position="61"/>
    </location>
</feature>
<keyword evidence="3" id="KW-1185">Reference proteome</keyword>
<feature type="region of interest" description="Disordered" evidence="1">
    <location>
        <begin position="1"/>
        <end position="79"/>
    </location>
</feature>
<dbReference type="Pfam" id="PF03004">
    <property type="entry name" value="Transposase_24"/>
    <property type="match status" value="1"/>
</dbReference>
<feature type="region of interest" description="Disordered" evidence="1">
    <location>
        <begin position="95"/>
        <end position="155"/>
    </location>
</feature>
<accession>A0ABU6ZQW0</accession>
<feature type="region of interest" description="Disordered" evidence="1">
    <location>
        <begin position="332"/>
        <end position="378"/>
    </location>
</feature>
<feature type="compositionally biased region" description="Pro residues" evidence="1">
    <location>
        <begin position="14"/>
        <end position="29"/>
    </location>
</feature>
<feature type="compositionally biased region" description="Pro residues" evidence="1">
    <location>
        <begin position="357"/>
        <end position="367"/>
    </location>
</feature>
<protein>
    <submittedName>
        <fullName evidence="2">Uncharacterized protein</fullName>
    </submittedName>
</protein>
<reference evidence="2 3" key="1">
    <citation type="journal article" date="2023" name="Plants (Basel)">
        <title>Bridging the Gap: Combining Genomics and Transcriptomics Approaches to Understand Stylosanthes scabra, an Orphan Legume from the Brazilian Caatinga.</title>
        <authorList>
            <person name="Ferreira-Neto J.R.C."/>
            <person name="da Silva M.D."/>
            <person name="Binneck E."/>
            <person name="de Melo N.F."/>
            <person name="da Silva R.H."/>
            <person name="de Melo A.L.T.M."/>
            <person name="Pandolfi V."/>
            <person name="Bustamante F.O."/>
            <person name="Brasileiro-Vidal A.C."/>
            <person name="Benko-Iseppon A.M."/>
        </authorList>
    </citation>
    <scope>NUCLEOTIDE SEQUENCE [LARGE SCALE GENOMIC DNA]</scope>
    <source>
        <tissue evidence="2">Leaves</tissue>
    </source>
</reference>
<organism evidence="2 3">
    <name type="scientific">Stylosanthes scabra</name>
    <dbReference type="NCBI Taxonomy" id="79078"/>
    <lineage>
        <taxon>Eukaryota</taxon>
        <taxon>Viridiplantae</taxon>
        <taxon>Streptophyta</taxon>
        <taxon>Embryophyta</taxon>
        <taxon>Tracheophyta</taxon>
        <taxon>Spermatophyta</taxon>
        <taxon>Magnoliopsida</taxon>
        <taxon>eudicotyledons</taxon>
        <taxon>Gunneridae</taxon>
        <taxon>Pentapetalae</taxon>
        <taxon>rosids</taxon>
        <taxon>fabids</taxon>
        <taxon>Fabales</taxon>
        <taxon>Fabaceae</taxon>
        <taxon>Papilionoideae</taxon>
        <taxon>50 kb inversion clade</taxon>
        <taxon>dalbergioids sensu lato</taxon>
        <taxon>Dalbergieae</taxon>
        <taxon>Pterocarpus clade</taxon>
        <taxon>Stylosanthes</taxon>
    </lineage>
</organism>
<dbReference type="EMBL" id="JASCZI010273175">
    <property type="protein sequence ID" value="MED6224378.1"/>
    <property type="molecule type" value="Genomic_DNA"/>
</dbReference>
<feature type="region of interest" description="Disordered" evidence="1">
    <location>
        <begin position="283"/>
        <end position="304"/>
    </location>
</feature>
<proteinExistence type="predicted"/>
<gene>
    <name evidence="2" type="ORF">PIB30_083346</name>
</gene>
<comment type="caution">
    <text evidence="2">The sequence shown here is derived from an EMBL/GenBank/DDBJ whole genome shotgun (WGS) entry which is preliminary data.</text>
</comment>
<name>A0ABU6ZQW0_9FABA</name>
<dbReference type="Proteomes" id="UP001341840">
    <property type="component" value="Unassembled WGS sequence"/>
</dbReference>
<dbReference type="InterPro" id="IPR004252">
    <property type="entry name" value="Probable_transposase_24"/>
</dbReference>
<evidence type="ECO:0000256" key="1">
    <source>
        <dbReference type="SAM" id="MobiDB-lite"/>
    </source>
</evidence>
<evidence type="ECO:0000313" key="3">
    <source>
        <dbReference type="Proteomes" id="UP001341840"/>
    </source>
</evidence>
<feature type="compositionally biased region" description="Acidic residues" evidence="1">
    <location>
        <begin position="369"/>
        <end position="378"/>
    </location>
</feature>
<evidence type="ECO:0000313" key="2">
    <source>
        <dbReference type="EMBL" id="MED6224378.1"/>
    </source>
</evidence>